<dbReference type="OMA" id="TWYADSH"/>
<dbReference type="AlphaFoldDB" id="A0A074YFM7"/>
<dbReference type="HOGENOM" id="CLU_084275_1_0_1"/>
<gene>
    <name evidence="2" type="ORF">AUEXF2481DRAFT_30229</name>
</gene>
<dbReference type="InParanoid" id="A0A074YFM7"/>
<evidence type="ECO:0000313" key="3">
    <source>
        <dbReference type="Proteomes" id="UP000030641"/>
    </source>
</evidence>
<sequence length="257" mass="27529">MHLPTLTLLYAASAIASPLALRSEHDAAVMLPEDVMVLTKNGTVEAIKSTEWISTLEAAGVLLERPAVDEAYLNATDRPAEIFSSKANLEKRQASCDNTFAVVTDTTQRFVDWDVQMSPVVCAVGDMDISVMKGYTVANAVTVSGSGSPTLIANKLTAQFGVQFQRTWTTQSSVTTKGTVKDGNCGVMITRPLVTRRYGRTMQGCPGSFKQVGTWMADDHGSGSYAGIDWISGAISMCSKKQSTPPLTRCEGAGEFN</sequence>
<evidence type="ECO:0000313" key="2">
    <source>
        <dbReference type="EMBL" id="KEQ94874.1"/>
    </source>
</evidence>
<evidence type="ECO:0000256" key="1">
    <source>
        <dbReference type="SAM" id="SignalP"/>
    </source>
</evidence>
<keyword evidence="1" id="KW-0732">Signal</keyword>
<dbReference type="GeneID" id="25364133"/>
<dbReference type="OrthoDB" id="4831122at2759"/>
<name>A0A074YFM7_AURSE</name>
<protein>
    <submittedName>
        <fullName evidence="2">Uncharacterized protein</fullName>
    </submittedName>
</protein>
<dbReference type="EMBL" id="KL584761">
    <property type="protein sequence ID" value="KEQ94874.1"/>
    <property type="molecule type" value="Genomic_DNA"/>
</dbReference>
<reference evidence="2 3" key="1">
    <citation type="journal article" date="2014" name="BMC Genomics">
        <title>Genome sequencing of four Aureobasidium pullulans varieties: biotechnological potential, stress tolerance, and description of new species.</title>
        <authorList>
            <person name="Gostin Ar C."/>
            <person name="Ohm R.A."/>
            <person name="Kogej T."/>
            <person name="Sonjak S."/>
            <person name="Turk M."/>
            <person name="Zajc J."/>
            <person name="Zalar P."/>
            <person name="Grube M."/>
            <person name="Sun H."/>
            <person name="Han J."/>
            <person name="Sharma A."/>
            <person name="Chiniquy J."/>
            <person name="Ngan C.Y."/>
            <person name="Lipzen A."/>
            <person name="Barry K."/>
            <person name="Grigoriev I.V."/>
            <person name="Gunde-Cimerman N."/>
        </authorList>
    </citation>
    <scope>NUCLEOTIDE SEQUENCE [LARGE SCALE GENOMIC DNA]</scope>
    <source>
        <strain evidence="2 3">EXF-2481</strain>
    </source>
</reference>
<keyword evidence="3" id="KW-1185">Reference proteome</keyword>
<feature type="signal peptide" evidence="1">
    <location>
        <begin position="1"/>
        <end position="16"/>
    </location>
</feature>
<feature type="chain" id="PRO_5001703313" evidence="1">
    <location>
        <begin position="17"/>
        <end position="257"/>
    </location>
</feature>
<dbReference type="Proteomes" id="UP000030641">
    <property type="component" value="Unassembled WGS sequence"/>
</dbReference>
<dbReference type="RefSeq" id="XP_013343159.1">
    <property type="nucleotide sequence ID" value="XM_013487705.1"/>
</dbReference>
<proteinExistence type="predicted"/>
<organism evidence="2 3">
    <name type="scientific">Aureobasidium subglaciale (strain EXF-2481)</name>
    <name type="common">Aureobasidium pullulans var. subglaciale</name>
    <dbReference type="NCBI Taxonomy" id="1043005"/>
    <lineage>
        <taxon>Eukaryota</taxon>
        <taxon>Fungi</taxon>
        <taxon>Dikarya</taxon>
        <taxon>Ascomycota</taxon>
        <taxon>Pezizomycotina</taxon>
        <taxon>Dothideomycetes</taxon>
        <taxon>Dothideomycetidae</taxon>
        <taxon>Dothideales</taxon>
        <taxon>Saccotheciaceae</taxon>
        <taxon>Aureobasidium</taxon>
    </lineage>
</organism>
<accession>A0A074YFM7</accession>